<dbReference type="EMBL" id="FNAS01000002">
    <property type="protein sequence ID" value="SDE05791.1"/>
    <property type="molecule type" value="Genomic_DNA"/>
</dbReference>
<evidence type="ECO:0000313" key="3">
    <source>
        <dbReference type="Proteomes" id="UP000198517"/>
    </source>
</evidence>
<feature type="chain" id="PRO_5011792491" description="Outer membrane protein beta-barrel domain-containing protein" evidence="1">
    <location>
        <begin position="20"/>
        <end position="365"/>
    </location>
</feature>
<keyword evidence="3" id="KW-1185">Reference proteome</keyword>
<dbReference type="AlphaFoldDB" id="A0A1G6ZTD6"/>
<dbReference type="STRING" id="1071918.SAMN05421544_102201"/>
<dbReference type="OrthoDB" id="1466811at2"/>
<accession>A0A1G6ZTD6</accession>
<organism evidence="2 3">
    <name type="scientific">Riemerella columbipharyngis</name>
    <dbReference type="NCBI Taxonomy" id="1071918"/>
    <lineage>
        <taxon>Bacteria</taxon>
        <taxon>Pseudomonadati</taxon>
        <taxon>Bacteroidota</taxon>
        <taxon>Flavobacteriia</taxon>
        <taxon>Flavobacteriales</taxon>
        <taxon>Weeksellaceae</taxon>
        <taxon>Riemerella</taxon>
    </lineage>
</organism>
<gene>
    <name evidence="2" type="ORF">SAMN05421544_102201</name>
</gene>
<sequence length="365" mass="41792">MKTKLFSVILGMAALGSFAQNTSSYESQMKSYTQKIDSITMSEKSKMNKELDSLEHTAKIQNLPKDSVFTIKHRIATKYKKNINEKISVQRTELDKLTKVRVKDIIMGKNDTIKKKDISLVIGGWNISFKPQPPKATKDFTKYLSKDGWELTYSFLNLVNTTGNLNPFPDNSQMRTGNSHSFQLTRYWKKQVGSFSSPLFVRFGLGFRSDTYMPKRPMVFVEDQNQIILKDFTLGSLKRSKFRNNYLVIPIELKYYLSPTYETFDGVRYIKPNKSTFSISAGIYAGVKLRSIIKVKYYDDNGKFKKYTNKVDNGVNPFLFGAKLGLSYKNLTFFIEKDFTPIFNKNALIPNKNAVQIGVVLVGLN</sequence>
<feature type="signal peptide" evidence="1">
    <location>
        <begin position="1"/>
        <end position="19"/>
    </location>
</feature>
<name>A0A1G6ZTD6_9FLAO</name>
<evidence type="ECO:0008006" key="4">
    <source>
        <dbReference type="Google" id="ProtNLM"/>
    </source>
</evidence>
<dbReference type="RefSeq" id="WP_143017710.1">
    <property type="nucleotide sequence ID" value="NZ_FNAS01000002.1"/>
</dbReference>
<keyword evidence="1" id="KW-0732">Signal</keyword>
<evidence type="ECO:0000313" key="2">
    <source>
        <dbReference type="EMBL" id="SDE05791.1"/>
    </source>
</evidence>
<evidence type="ECO:0000256" key="1">
    <source>
        <dbReference type="SAM" id="SignalP"/>
    </source>
</evidence>
<proteinExistence type="predicted"/>
<protein>
    <recommendedName>
        <fullName evidence="4">Outer membrane protein beta-barrel domain-containing protein</fullName>
    </recommendedName>
</protein>
<reference evidence="2 3" key="1">
    <citation type="submission" date="2016-10" db="EMBL/GenBank/DDBJ databases">
        <authorList>
            <person name="de Groot N.N."/>
        </authorList>
    </citation>
    <scope>NUCLEOTIDE SEQUENCE [LARGE SCALE GENOMIC DNA]</scope>
    <source>
        <strain evidence="2 3">DSM 24015</strain>
    </source>
</reference>
<dbReference type="Proteomes" id="UP000198517">
    <property type="component" value="Unassembled WGS sequence"/>
</dbReference>